<dbReference type="RefSeq" id="WP_216937829.1">
    <property type="nucleotide sequence ID" value="NZ_CP077062.1"/>
</dbReference>
<protein>
    <submittedName>
        <fullName evidence="3">Universal stress protein</fullName>
    </submittedName>
</protein>
<comment type="similarity">
    <text evidence="1">Belongs to the universal stress protein A family.</text>
</comment>
<name>A0A975SVR4_9ACTN</name>
<evidence type="ECO:0000313" key="3">
    <source>
        <dbReference type="EMBL" id="QWZ06702.1"/>
    </source>
</evidence>
<dbReference type="Proteomes" id="UP000683575">
    <property type="component" value="Chromosome"/>
</dbReference>
<dbReference type="PANTHER" id="PTHR46268">
    <property type="entry name" value="STRESS RESPONSE PROTEIN NHAX"/>
    <property type="match status" value="1"/>
</dbReference>
<accession>A0A975SVR4</accession>
<dbReference type="PANTHER" id="PTHR46268:SF25">
    <property type="entry name" value="USPA DOMAIN PROTEIN"/>
    <property type="match status" value="1"/>
</dbReference>
<gene>
    <name evidence="3" type="ORF">KRR39_14240</name>
</gene>
<dbReference type="InterPro" id="IPR006016">
    <property type="entry name" value="UspA"/>
</dbReference>
<reference evidence="3" key="1">
    <citation type="submission" date="2021-06" db="EMBL/GenBank/DDBJ databases">
        <title>Complete genome sequence of Nocardioides sp. G188.</title>
        <authorList>
            <person name="Im W.-T."/>
        </authorList>
    </citation>
    <scope>NUCLEOTIDE SEQUENCE</scope>
    <source>
        <strain evidence="3">G188</strain>
    </source>
</reference>
<proteinExistence type="inferred from homology"/>
<keyword evidence="4" id="KW-1185">Reference proteome</keyword>
<dbReference type="CDD" id="cd00293">
    <property type="entry name" value="USP-like"/>
    <property type="match status" value="2"/>
</dbReference>
<dbReference type="AlphaFoldDB" id="A0A975SVR4"/>
<organism evidence="3 4">
    <name type="scientific">Nocardioides panacis</name>
    <dbReference type="NCBI Taxonomy" id="2849501"/>
    <lineage>
        <taxon>Bacteria</taxon>
        <taxon>Bacillati</taxon>
        <taxon>Actinomycetota</taxon>
        <taxon>Actinomycetes</taxon>
        <taxon>Propionibacteriales</taxon>
        <taxon>Nocardioidaceae</taxon>
        <taxon>Nocardioides</taxon>
    </lineage>
</organism>
<evidence type="ECO:0000256" key="1">
    <source>
        <dbReference type="ARBA" id="ARBA00008791"/>
    </source>
</evidence>
<feature type="domain" description="UspA" evidence="2">
    <location>
        <begin position="153"/>
        <end position="286"/>
    </location>
</feature>
<dbReference type="Pfam" id="PF00582">
    <property type="entry name" value="Usp"/>
    <property type="match status" value="2"/>
</dbReference>
<evidence type="ECO:0000313" key="4">
    <source>
        <dbReference type="Proteomes" id="UP000683575"/>
    </source>
</evidence>
<dbReference type="EMBL" id="CP077062">
    <property type="protein sequence ID" value="QWZ06702.1"/>
    <property type="molecule type" value="Genomic_DNA"/>
</dbReference>
<dbReference type="KEGG" id="nps:KRR39_14240"/>
<sequence>MSGRVVVGYHGGATGRDALAFGTQWAVTSGDTMVVVTVHPGAAPAGLARVDAEWAAYERSAAQDLIDEAKGLVDPSIGAEYHRVDAGSAAHGLSDLVEPDSDDRSLLVLGSRRDRKMRRTFPGSTAERLLHGTAAPVVVVPWGYGHVEKKRLERVAVAFVDTPDGQVAFAHAVRIAQHLGASLTVLTVVPDTRVVPGLGESRQFSSEQRKGYQASLDAVLATAPAGLAVSGRVLDGPVVDALGDLSLDDYDLLVVGSRSYGPVRRVLLGGVSSRVVRHAKVPVVVAPRGD</sequence>
<evidence type="ECO:0000259" key="2">
    <source>
        <dbReference type="Pfam" id="PF00582"/>
    </source>
</evidence>
<feature type="domain" description="UspA" evidence="2">
    <location>
        <begin position="1"/>
        <end position="141"/>
    </location>
</feature>